<dbReference type="Pfam" id="PF21636">
    <property type="entry name" value="PPP1R21_C"/>
    <property type="match status" value="1"/>
</dbReference>
<feature type="domain" description="Protein phosphatase 1 regulatory subunit 21 N-terminal" evidence="10">
    <location>
        <begin position="13"/>
        <end position="112"/>
    </location>
</feature>
<evidence type="ECO:0000313" key="11">
    <source>
        <dbReference type="EMBL" id="RMX50505.1"/>
    </source>
</evidence>
<gene>
    <name evidence="11" type="ORF">pdam_00009228</name>
</gene>
<dbReference type="PANTHER" id="PTHR21448">
    <property type="entry name" value="SMOOTH MUSCLE MYOSIN HEAVY CHAIN-RELATED"/>
    <property type="match status" value="1"/>
</dbReference>
<keyword evidence="12" id="KW-1185">Reference proteome</keyword>
<reference evidence="11 12" key="1">
    <citation type="journal article" date="2018" name="Sci. Rep.">
        <title>Comparative analysis of the Pocillopora damicornis genome highlights role of immune system in coral evolution.</title>
        <authorList>
            <person name="Cunning R."/>
            <person name="Bay R.A."/>
            <person name="Gillette P."/>
            <person name="Baker A.C."/>
            <person name="Traylor-Knowles N."/>
        </authorList>
    </citation>
    <scope>NUCLEOTIDE SEQUENCE [LARGE SCALE GENOMIC DNA]</scope>
    <source>
        <strain evidence="11">RSMAS</strain>
        <tissue evidence="11">Whole animal</tissue>
    </source>
</reference>
<feature type="coiled-coil region" evidence="9">
    <location>
        <begin position="5"/>
        <end position="88"/>
    </location>
</feature>
<dbReference type="GO" id="GO:0016020">
    <property type="term" value="C:membrane"/>
    <property type="evidence" value="ECO:0007669"/>
    <property type="project" value="TreeGrafter"/>
</dbReference>
<protein>
    <recommendedName>
        <fullName evidence="2">Protein phosphatase 1 regulatory subunit 21</fullName>
    </recommendedName>
    <alternativeName>
        <fullName evidence="7">Coiled-coil domain-containing protein 128</fullName>
    </alternativeName>
    <alternativeName>
        <fullName evidence="8">Ferry endosomal RAB5 effector complex subunit 2</fullName>
    </alternativeName>
    <alternativeName>
        <fullName evidence="6">KLRAQ motif-containing protein 1</fullName>
    </alternativeName>
</protein>
<accession>A0A3M6U9Z3</accession>
<keyword evidence="5 9" id="KW-0175">Coiled coil</keyword>
<evidence type="ECO:0000256" key="2">
    <source>
        <dbReference type="ARBA" id="ARBA00020102"/>
    </source>
</evidence>
<dbReference type="STRING" id="46731.A0A3M6U9Z3"/>
<evidence type="ECO:0000256" key="7">
    <source>
        <dbReference type="ARBA" id="ARBA00031617"/>
    </source>
</evidence>
<sequence length="668" mass="76022">MSSDSQTLQAKYQKLAAEFAKQRAQNTVLKKAVIEEQEKTKTLQETLRQKDQSIRKYEQEIDSLQFRNDQLSKRVAVLQEELDDYDGKNRRGKSRIDGVTKGEDNFVKDQELQIKIQENERLQRELYETTQEHKGTILTLQEKLESIERLEDANNQNVLLITEEGLFSTRASEGWHSCAKNITVMSDNFLFLSDSHQQLKLLHREMTSRYDDVSKVVTEKLPFNDTSIRELNKLNVPTHDRRHQVKAKELICQAVELIRELVSGMSNFLTYTEQFCEYLHGNATVLRAVDQAFVSFYNSIKTDSLISLETIPGFYDFSEAFHKYSNYLKKLLPYFVLRKLITVFNKIDTYIGVLASASSGSEGILPANYNVSFMHLNSALQQLYECVKVLSTHFQSKVSLEHQLPTATQTLKSTDECIVSSLVSLLTASAKPSPESVPYRVALKNHKILLSSTESKDSLEQQISMTHEKLSKLEQAKEHWMLESQLLQVKHEKEVKKVRDLEEEISKLQTAKGVLPTVDGLSSISDETGSISSHSSLTSHSYEVQAPPSDLGGVALLSQAEGAEEVTRETLIKNHFTQRVAELTSQCRALYRRMKQAEKTKQELAKNLKTATSKVSQLEDEVETIKRSYETQLSMMSDHLCGMNEKLTSQQDEIEALKGSKAKKGKQR</sequence>
<evidence type="ECO:0000256" key="6">
    <source>
        <dbReference type="ARBA" id="ARBA00031361"/>
    </source>
</evidence>
<dbReference type="AlphaFoldDB" id="A0A3M6U9Z3"/>
<comment type="caution">
    <text evidence="11">The sequence shown here is derived from an EMBL/GenBank/DDBJ whole genome shotgun (WGS) entry which is preliminary data.</text>
</comment>
<evidence type="ECO:0000313" key="12">
    <source>
        <dbReference type="Proteomes" id="UP000275408"/>
    </source>
</evidence>
<comment type="subcellular location">
    <subcellularLocation>
        <location evidence="1">Early endosome</location>
    </subcellularLocation>
</comment>
<dbReference type="InterPro" id="IPR040024">
    <property type="entry name" value="PPP1R21"/>
</dbReference>
<dbReference type="GO" id="GO:0005769">
    <property type="term" value="C:early endosome"/>
    <property type="evidence" value="ECO:0007669"/>
    <property type="project" value="UniProtKB-SubCell"/>
</dbReference>
<evidence type="ECO:0000256" key="5">
    <source>
        <dbReference type="ARBA" id="ARBA00023054"/>
    </source>
</evidence>
<feature type="coiled-coil region" evidence="9">
    <location>
        <begin position="580"/>
        <end position="628"/>
    </location>
</feature>
<dbReference type="InterPro" id="IPR019343">
    <property type="entry name" value="PPP1R21_N"/>
</dbReference>
<dbReference type="Pfam" id="PF10205">
    <property type="entry name" value="KLRAQ"/>
    <property type="match status" value="1"/>
</dbReference>
<dbReference type="InterPro" id="IPR049372">
    <property type="entry name" value="PPP1R21_C"/>
</dbReference>
<name>A0A3M6U9Z3_POCDA</name>
<evidence type="ECO:0000256" key="3">
    <source>
        <dbReference type="ARBA" id="ARBA00022753"/>
    </source>
</evidence>
<dbReference type="Pfam" id="PF10212">
    <property type="entry name" value="PPP1R21_helical"/>
    <property type="match status" value="2"/>
</dbReference>
<dbReference type="GO" id="GO:0003723">
    <property type="term" value="F:RNA binding"/>
    <property type="evidence" value="ECO:0007669"/>
    <property type="project" value="UniProtKB-KW"/>
</dbReference>
<evidence type="ECO:0000256" key="8">
    <source>
        <dbReference type="ARBA" id="ARBA00044824"/>
    </source>
</evidence>
<feature type="coiled-coil region" evidence="9">
    <location>
        <begin position="456"/>
        <end position="511"/>
    </location>
</feature>
<keyword evidence="3" id="KW-0967">Endosome</keyword>
<dbReference type="InterPro" id="IPR019348">
    <property type="entry name" value="PPP1R21_six_helix"/>
</dbReference>
<dbReference type="SMART" id="SM01254">
    <property type="entry name" value="KLRAQ"/>
    <property type="match status" value="1"/>
</dbReference>
<evidence type="ECO:0000259" key="10">
    <source>
        <dbReference type="SMART" id="SM01254"/>
    </source>
</evidence>
<dbReference type="Proteomes" id="UP000275408">
    <property type="component" value="Unassembled WGS sequence"/>
</dbReference>
<dbReference type="EMBL" id="RCHS01001944">
    <property type="protein sequence ID" value="RMX50505.1"/>
    <property type="molecule type" value="Genomic_DNA"/>
</dbReference>
<evidence type="ECO:0000256" key="9">
    <source>
        <dbReference type="SAM" id="Coils"/>
    </source>
</evidence>
<dbReference type="PANTHER" id="PTHR21448:SF0">
    <property type="entry name" value="PROTEIN PHOSPHATASE 1 REGULATORY SUBUNIT 21"/>
    <property type="match status" value="1"/>
</dbReference>
<dbReference type="OrthoDB" id="5566667at2759"/>
<evidence type="ECO:0000256" key="1">
    <source>
        <dbReference type="ARBA" id="ARBA00004412"/>
    </source>
</evidence>
<organism evidence="11 12">
    <name type="scientific">Pocillopora damicornis</name>
    <name type="common">Cauliflower coral</name>
    <name type="synonym">Millepora damicornis</name>
    <dbReference type="NCBI Taxonomy" id="46731"/>
    <lineage>
        <taxon>Eukaryota</taxon>
        <taxon>Metazoa</taxon>
        <taxon>Cnidaria</taxon>
        <taxon>Anthozoa</taxon>
        <taxon>Hexacorallia</taxon>
        <taxon>Scleractinia</taxon>
        <taxon>Astrocoeniina</taxon>
        <taxon>Pocilloporidae</taxon>
        <taxon>Pocillopora</taxon>
    </lineage>
</organism>
<proteinExistence type="predicted"/>
<evidence type="ECO:0000256" key="4">
    <source>
        <dbReference type="ARBA" id="ARBA00022884"/>
    </source>
</evidence>
<keyword evidence="4" id="KW-0694">RNA-binding</keyword>